<evidence type="ECO:0000313" key="2">
    <source>
        <dbReference type="EMBL" id="KAL3121855.1"/>
    </source>
</evidence>
<dbReference type="Proteomes" id="UP001620626">
    <property type="component" value="Unassembled WGS sequence"/>
</dbReference>
<dbReference type="AlphaFoldDB" id="A0ABD2M517"/>
<comment type="caution">
    <text evidence="2">The sequence shown here is derived from an EMBL/GenBank/DDBJ whole genome shotgun (WGS) entry which is preliminary data.</text>
</comment>
<gene>
    <name evidence="2" type="ORF">niasHT_006386</name>
</gene>
<accession>A0ABD2M517</accession>
<protein>
    <submittedName>
        <fullName evidence="2">Uncharacterized protein</fullName>
    </submittedName>
</protein>
<proteinExistence type="predicted"/>
<feature type="region of interest" description="Disordered" evidence="1">
    <location>
        <begin position="221"/>
        <end position="259"/>
    </location>
</feature>
<feature type="region of interest" description="Disordered" evidence="1">
    <location>
        <begin position="24"/>
        <end position="53"/>
    </location>
</feature>
<name>A0ABD2M517_9BILA</name>
<evidence type="ECO:0000256" key="1">
    <source>
        <dbReference type="SAM" id="MobiDB-lite"/>
    </source>
</evidence>
<dbReference type="EMBL" id="JBICBT010000175">
    <property type="protein sequence ID" value="KAL3121855.1"/>
    <property type="molecule type" value="Genomic_DNA"/>
</dbReference>
<sequence length="497" mass="54670">MKHFCHFWVNFQKLFNRNAGKKHVRETWSDDSSDEDDDEEDENIREDTQTAKSGQVVERFAESFAAEAPLHDPSDQTLEQNTGVDDALAFAVYLSKNNVLKVVKDAGILRSKQFKQLTYCNFEAVNIGGPALLKAELDKIFGKTGDVTRSEQLEDLVTKSYATMVNLIGIIQNQADQLKHLETAFVRQFQLVTRAVHDANTEIAGLKTQLATRGYNDYSIRGRGRGYNSTQRPGIQRQGVSMRGQGTQEHEPNTEAVDYESPWDESARIVNTFNSTSTFVGLANADQVINFPSPQQNITEGAAVRSDRIILSEGGDGGNATMDTNTGTHEADGVNANLTQHNSTEGAVRSDRIILSEGGDGGNATMDTNNGTHEADGVNQNLTQQNITEGAAVRSDRIIPSDGGGGHIANPSPAHGHDNANIDFKTKTRTCLHQFFSVLFPDLAEGRYFACTRKKNNKGQCAGKEGILFCYMLQRAGENRGKHFIVKSGDEMKMEEI</sequence>
<organism evidence="2 3">
    <name type="scientific">Heterodera trifolii</name>
    <dbReference type="NCBI Taxonomy" id="157864"/>
    <lineage>
        <taxon>Eukaryota</taxon>
        <taxon>Metazoa</taxon>
        <taxon>Ecdysozoa</taxon>
        <taxon>Nematoda</taxon>
        <taxon>Chromadorea</taxon>
        <taxon>Rhabditida</taxon>
        <taxon>Tylenchina</taxon>
        <taxon>Tylenchomorpha</taxon>
        <taxon>Tylenchoidea</taxon>
        <taxon>Heteroderidae</taxon>
        <taxon>Heteroderinae</taxon>
        <taxon>Heterodera</taxon>
    </lineage>
</organism>
<keyword evidence="3" id="KW-1185">Reference proteome</keyword>
<reference evidence="2 3" key="1">
    <citation type="submission" date="2024-10" db="EMBL/GenBank/DDBJ databases">
        <authorList>
            <person name="Kim D."/>
        </authorList>
    </citation>
    <scope>NUCLEOTIDE SEQUENCE [LARGE SCALE GENOMIC DNA]</scope>
    <source>
        <strain evidence="2">BH-2024</strain>
    </source>
</reference>
<feature type="compositionally biased region" description="Acidic residues" evidence="1">
    <location>
        <begin position="29"/>
        <end position="44"/>
    </location>
</feature>
<evidence type="ECO:0000313" key="3">
    <source>
        <dbReference type="Proteomes" id="UP001620626"/>
    </source>
</evidence>